<name>A0A914KLN7_MELIC</name>
<evidence type="ECO:0000313" key="1">
    <source>
        <dbReference type="Proteomes" id="UP000887563"/>
    </source>
</evidence>
<organism evidence="1 2">
    <name type="scientific">Meloidogyne incognita</name>
    <name type="common">Southern root-knot nematode worm</name>
    <name type="synonym">Oxyuris incognita</name>
    <dbReference type="NCBI Taxonomy" id="6306"/>
    <lineage>
        <taxon>Eukaryota</taxon>
        <taxon>Metazoa</taxon>
        <taxon>Ecdysozoa</taxon>
        <taxon>Nematoda</taxon>
        <taxon>Chromadorea</taxon>
        <taxon>Rhabditida</taxon>
        <taxon>Tylenchina</taxon>
        <taxon>Tylenchomorpha</taxon>
        <taxon>Tylenchoidea</taxon>
        <taxon>Meloidogynidae</taxon>
        <taxon>Meloidogyninae</taxon>
        <taxon>Meloidogyne</taxon>
        <taxon>Meloidogyne incognita group</taxon>
    </lineage>
</organism>
<reference evidence="2" key="1">
    <citation type="submission" date="2022-11" db="UniProtKB">
        <authorList>
            <consortium name="WormBaseParasite"/>
        </authorList>
    </citation>
    <scope>IDENTIFICATION</scope>
</reference>
<protein>
    <submittedName>
        <fullName evidence="2">Uncharacterized protein</fullName>
    </submittedName>
</protein>
<proteinExistence type="predicted"/>
<dbReference type="Proteomes" id="UP000887563">
    <property type="component" value="Unplaced"/>
</dbReference>
<evidence type="ECO:0000313" key="2">
    <source>
        <dbReference type="WBParaSite" id="Minc3s00024g01558"/>
    </source>
</evidence>
<accession>A0A914KLN7</accession>
<keyword evidence="1" id="KW-1185">Reference proteome</keyword>
<dbReference type="AlphaFoldDB" id="A0A914KLN7"/>
<sequence>MRMCKLSSRCSQFGFPRFASSLKIKKVSRNDPRPRTIILQPVSCSNCLAVIPRGPRMRPTKLNLKLS</sequence>
<dbReference type="WBParaSite" id="Minc3s00024g01558">
    <property type="protein sequence ID" value="Minc3s00024g01558"/>
    <property type="gene ID" value="Minc3s00024g01558"/>
</dbReference>